<reference evidence="2" key="1">
    <citation type="submission" date="2016-11" db="EMBL/GenBank/DDBJ databases">
        <authorList>
            <person name="Jaros S."/>
            <person name="Januszkiewicz K."/>
            <person name="Wedrychowicz H."/>
        </authorList>
    </citation>
    <scope>NUCLEOTIDE SEQUENCE [LARGE SCALE GENOMIC DNA]</scope>
    <source>
        <strain evidence="2">DSM 784</strain>
    </source>
</reference>
<dbReference type="SUPFAM" id="SSF57783">
    <property type="entry name" value="Zinc beta-ribbon"/>
    <property type="match status" value="1"/>
</dbReference>
<organism evidence="2 4">
    <name type="scientific">Chitinophaga sancti</name>
    <dbReference type="NCBI Taxonomy" id="1004"/>
    <lineage>
        <taxon>Bacteria</taxon>
        <taxon>Pseudomonadati</taxon>
        <taxon>Bacteroidota</taxon>
        <taxon>Chitinophagia</taxon>
        <taxon>Chitinophagales</taxon>
        <taxon>Chitinophagaceae</taxon>
        <taxon>Chitinophaga</taxon>
    </lineage>
</organism>
<dbReference type="AlphaFoldDB" id="A0A1K1STL9"/>
<dbReference type="Pfam" id="PF13155">
    <property type="entry name" value="Toprim_2"/>
    <property type="match status" value="1"/>
</dbReference>
<feature type="domain" description="Zinc finger CHC2-type" evidence="1">
    <location>
        <begin position="15"/>
        <end position="86"/>
    </location>
</feature>
<evidence type="ECO:0000313" key="5">
    <source>
        <dbReference type="Proteomes" id="UP001326715"/>
    </source>
</evidence>
<dbReference type="RefSeq" id="WP_072365675.1">
    <property type="nucleotide sequence ID" value="NZ_CP139972.1"/>
</dbReference>
<gene>
    <name evidence="2" type="ORF">SAMN05661012_06077</name>
    <name evidence="3" type="ORF">SR876_29050</name>
</gene>
<evidence type="ECO:0000259" key="1">
    <source>
        <dbReference type="Pfam" id="PF01807"/>
    </source>
</evidence>
<evidence type="ECO:0000313" key="3">
    <source>
        <dbReference type="EMBL" id="WQG88981.1"/>
    </source>
</evidence>
<proteinExistence type="predicted"/>
<accession>A0A1K1STL9</accession>
<name>A0A1K1STL9_9BACT</name>
<dbReference type="STRING" id="1004.SAMN05661012_06077"/>
<dbReference type="EMBL" id="CP140154">
    <property type="protein sequence ID" value="WQG88981.1"/>
    <property type="molecule type" value="Genomic_DNA"/>
</dbReference>
<dbReference type="GO" id="GO:0003677">
    <property type="term" value="F:DNA binding"/>
    <property type="evidence" value="ECO:0007669"/>
    <property type="project" value="InterPro"/>
</dbReference>
<dbReference type="Pfam" id="PF01807">
    <property type="entry name" value="Zn_ribbon_DnaG"/>
    <property type="match status" value="1"/>
</dbReference>
<evidence type="ECO:0000313" key="2">
    <source>
        <dbReference type="EMBL" id="SFW87407.1"/>
    </source>
</evidence>
<dbReference type="InterPro" id="IPR036977">
    <property type="entry name" value="DNA_primase_Znf_CHC2"/>
</dbReference>
<dbReference type="Gene3D" id="3.40.1360.10">
    <property type="match status" value="1"/>
</dbReference>
<sequence>MNNRFNHPDIDRVLQIDLVDYLSSQGHEPVRISGNDYWYLSPLAEERTASFKVNRKKNIWYDHGRAAGGGIIHFLTRFHGCTIRDFIEAHNLLPAAPQSTASIPKKAEEPDRKIEISTIRRLTHDSLLNYLKQRKIPYYLAAEYCREIWYTVDDRKYFGIGFINDANGYEVRSAYSKICLHPKAVSTFKNGSNILCVFEGFFDFLSFVYVHPTRLDFPLDYLILNGIALFEKSRPVMESYQEIKLFLDRDTTGLNYTEYACSLSPKYRDESALYSKYKDMNDWLVNFGKSPAG</sequence>
<dbReference type="Gene3D" id="3.90.580.10">
    <property type="entry name" value="Zinc finger, CHC2-type domain"/>
    <property type="match status" value="1"/>
</dbReference>
<dbReference type="Proteomes" id="UP000183788">
    <property type="component" value="Unassembled WGS sequence"/>
</dbReference>
<keyword evidence="5" id="KW-1185">Reference proteome</keyword>
<protein>
    <submittedName>
        <fullName evidence="2">CHC2 zinc finger</fullName>
    </submittedName>
    <submittedName>
        <fullName evidence="3">Toprim domain-containing protein</fullName>
    </submittedName>
</protein>
<dbReference type="GO" id="GO:0003899">
    <property type="term" value="F:DNA-directed RNA polymerase activity"/>
    <property type="evidence" value="ECO:0007669"/>
    <property type="project" value="InterPro"/>
</dbReference>
<evidence type="ECO:0000313" key="4">
    <source>
        <dbReference type="Proteomes" id="UP000183788"/>
    </source>
</evidence>
<dbReference type="EMBL" id="FPIZ01000032">
    <property type="protein sequence ID" value="SFW87407.1"/>
    <property type="molecule type" value="Genomic_DNA"/>
</dbReference>
<dbReference type="InterPro" id="IPR002694">
    <property type="entry name" value="Znf_CHC2"/>
</dbReference>
<dbReference type="GO" id="GO:0008270">
    <property type="term" value="F:zinc ion binding"/>
    <property type="evidence" value="ECO:0007669"/>
    <property type="project" value="InterPro"/>
</dbReference>
<dbReference type="Proteomes" id="UP001326715">
    <property type="component" value="Chromosome"/>
</dbReference>
<reference evidence="3 5" key="2">
    <citation type="submission" date="2023-11" db="EMBL/GenBank/DDBJ databases">
        <title>MicrobeMod: A computational toolkit for identifying prokaryotic methylation and restriction-modification with nanopore sequencing.</title>
        <authorList>
            <person name="Crits-Christoph A."/>
            <person name="Kang S.C."/>
            <person name="Lee H."/>
            <person name="Ostrov N."/>
        </authorList>
    </citation>
    <scope>NUCLEOTIDE SEQUENCE [LARGE SCALE GENOMIC DNA]</scope>
    <source>
        <strain evidence="3 5">ATCC 23090</strain>
    </source>
</reference>
<dbReference type="GO" id="GO:0006260">
    <property type="term" value="P:DNA replication"/>
    <property type="evidence" value="ECO:0007669"/>
    <property type="project" value="InterPro"/>
</dbReference>